<dbReference type="Gene3D" id="3.40.50.150">
    <property type="entry name" value="Vaccinia Virus protein VP39"/>
    <property type="match status" value="1"/>
</dbReference>
<dbReference type="InterPro" id="IPR006901">
    <property type="entry name" value="TrmK"/>
</dbReference>
<dbReference type="PANTHER" id="PTHR38451">
    <property type="entry name" value="TRNA (ADENINE(22)-N(1))-METHYLTRANSFERASE"/>
    <property type="match status" value="1"/>
</dbReference>
<dbReference type="Proteomes" id="UP000182762">
    <property type="component" value="Unassembled WGS sequence"/>
</dbReference>
<name>A0A1I5WFS0_9BACI</name>
<dbReference type="InterPro" id="IPR029063">
    <property type="entry name" value="SAM-dependent_MTases_sf"/>
</dbReference>
<dbReference type="Gene3D" id="1.10.287.1890">
    <property type="match status" value="1"/>
</dbReference>
<sequence>MTTVKLSNRLKQAVEFIPKGAVIADIGSDHAYLPCYAYEMGYIKGAVAGEITDGPFQSALNQVKNLELNEKISVRKGDGLAVISKGEVDCVVIAGMGGALITNILEEGKHKLEGVTRLVLQPNIGARNVRKWLINNDWELKGEHILEEDGHIYEVLMAERGNPMSPYGDALEKGLLLGPFLREEKNETFIKKWIHEESHLERIIKQLEKSTLTQENLKRKGEMEQDLKSIREVL</sequence>
<dbReference type="PIRSF" id="PIRSF018637">
    <property type="entry name" value="TrmK"/>
    <property type="match status" value="1"/>
</dbReference>
<dbReference type="GeneID" id="93709305"/>
<gene>
    <name evidence="1" type="ORF">SAMN02745910_00534</name>
</gene>
<dbReference type="RefSeq" id="WP_061802012.1">
    <property type="nucleotide sequence ID" value="NZ_FOXX01000001.1"/>
</dbReference>
<dbReference type="SUPFAM" id="SSF53335">
    <property type="entry name" value="S-adenosyl-L-methionine-dependent methyltransferases"/>
    <property type="match status" value="1"/>
</dbReference>
<comment type="caution">
    <text evidence="1">The sequence shown here is derived from an EMBL/GenBank/DDBJ whole genome shotgun (WGS) entry which is preliminary data.</text>
</comment>
<reference evidence="1 2" key="1">
    <citation type="submission" date="2016-10" db="EMBL/GenBank/DDBJ databases">
        <authorList>
            <person name="Varghese N."/>
            <person name="Submissions S."/>
        </authorList>
    </citation>
    <scope>NUCLEOTIDE SEQUENCE [LARGE SCALE GENOMIC DNA]</scope>
    <source>
        <strain evidence="1 2">DSM 13796</strain>
    </source>
</reference>
<keyword evidence="2" id="KW-1185">Reference proteome</keyword>
<evidence type="ECO:0000313" key="2">
    <source>
        <dbReference type="Proteomes" id="UP000182762"/>
    </source>
</evidence>
<dbReference type="EMBL" id="FOXX01000001">
    <property type="protein sequence ID" value="SFQ18256.1"/>
    <property type="molecule type" value="Genomic_DNA"/>
</dbReference>
<accession>A0A1I5WFS0</accession>
<evidence type="ECO:0000313" key="1">
    <source>
        <dbReference type="EMBL" id="SFQ18256.1"/>
    </source>
</evidence>
<dbReference type="PANTHER" id="PTHR38451:SF1">
    <property type="entry name" value="TRNA (ADENINE(22)-N(1))-METHYLTRANSFERASE"/>
    <property type="match status" value="1"/>
</dbReference>
<proteinExistence type="predicted"/>
<organism evidence="1 2">
    <name type="scientific">Priestia endophytica DSM 13796</name>
    <dbReference type="NCBI Taxonomy" id="1121089"/>
    <lineage>
        <taxon>Bacteria</taxon>
        <taxon>Bacillati</taxon>
        <taxon>Bacillota</taxon>
        <taxon>Bacilli</taxon>
        <taxon>Bacillales</taxon>
        <taxon>Bacillaceae</taxon>
        <taxon>Priestia</taxon>
    </lineage>
</organism>
<protein>
    <submittedName>
        <fullName evidence="1">tRNA (Adenine22-N1)-methyltransferase</fullName>
    </submittedName>
</protein>
<dbReference type="Pfam" id="PF04816">
    <property type="entry name" value="TrmK"/>
    <property type="match status" value="1"/>
</dbReference>